<evidence type="ECO:0000256" key="4">
    <source>
        <dbReference type="PIRSR" id="PIRSR606689-2"/>
    </source>
</evidence>
<sequence length="90" mass="9899">MGGFFSSTFSRFGWNPANGDFDLGLDGAGKTIILYRLQVGLVVTTIPTIGFYVGIVIYKNLESQAWDQGGQTNIRPCCGIILQTQRHPFL</sequence>
<dbReference type="Gene3D" id="3.40.50.300">
    <property type="entry name" value="P-loop containing nucleotide triphosphate hydrolases"/>
    <property type="match status" value="1"/>
</dbReference>
<reference evidence="6" key="2">
    <citation type="submission" date="2025-09" db="UniProtKB">
        <authorList>
            <consortium name="Ensembl"/>
        </authorList>
    </citation>
    <scope>IDENTIFICATION</scope>
</reference>
<dbReference type="GO" id="GO:0046872">
    <property type="term" value="F:metal ion binding"/>
    <property type="evidence" value="ECO:0007669"/>
    <property type="project" value="UniProtKB-KW"/>
</dbReference>
<dbReference type="InterPro" id="IPR027417">
    <property type="entry name" value="P-loop_NTPase"/>
</dbReference>
<dbReference type="Ensembl" id="ENSNVIT00000032333.1">
    <property type="protein sequence ID" value="ENSNVIP00000027874.1"/>
    <property type="gene ID" value="ENSNVIG00000021539.1"/>
</dbReference>
<evidence type="ECO:0000256" key="2">
    <source>
        <dbReference type="ARBA" id="ARBA00023134"/>
    </source>
</evidence>
<evidence type="ECO:0000313" key="7">
    <source>
        <dbReference type="Proteomes" id="UP000694425"/>
    </source>
</evidence>
<keyword evidence="1 3" id="KW-0547">Nucleotide-binding</keyword>
<proteinExistence type="predicted"/>
<keyword evidence="4" id="KW-0460">Magnesium</keyword>
<organism evidence="6 7">
    <name type="scientific">Neovison vison</name>
    <name type="common">American mink</name>
    <name type="synonym">Mustela vison</name>
    <dbReference type="NCBI Taxonomy" id="452646"/>
    <lineage>
        <taxon>Eukaryota</taxon>
        <taxon>Metazoa</taxon>
        <taxon>Chordata</taxon>
        <taxon>Craniata</taxon>
        <taxon>Vertebrata</taxon>
        <taxon>Euteleostomi</taxon>
        <taxon>Mammalia</taxon>
        <taxon>Eutheria</taxon>
        <taxon>Laurasiatheria</taxon>
        <taxon>Carnivora</taxon>
        <taxon>Caniformia</taxon>
        <taxon>Musteloidea</taxon>
        <taxon>Mustelidae</taxon>
        <taxon>Mustelinae</taxon>
        <taxon>Neogale</taxon>
    </lineage>
</organism>
<feature type="binding site" evidence="4">
    <location>
        <position position="31"/>
    </location>
    <ligand>
        <name>Mg(2+)</name>
        <dbReference type="ChEBI" id="CHEBI:18420"/>
    </ligand>
</feature>
<dbReference type="InterPro" id="IPR024156">
    <property type="entry name" value="Small_GTPase_ARF"/>
</dbReference>
<dbReference type="AlphaFoldDB" id="A0A8C7BVE0"/>
<accession>A0A8C7BVE0</accession>
<dbReference type="Pfam" id="PF00025">
    <property type="entry name" value="Arf"/>
    <property type="match status" value="1"/>
</dbReference>
<feature type="transmembrane region" description="Helical" evidence="5">
    <location>
        <begin position="33"/>
        <end position="58"/>
    </location>
</feature>
<feature type="binding site" evidence="3">
    <location>
        <begin position="24"/>
        <end position="31"/>
    </location>
    <ligand>
        <name>GTP</name>
        <dbReference type="ChEBI" id="CHEBI:37565"/>
    </ligand>
</feature>
<evidence type="ECO:0000256" key="1">
    <source>
        <dbReference type="ARBA" id="ARBA00022741"/>
    </source>
</evidence>
<feature type="binding site" evidence="4">
    <location>
        <position position="48"/>
    </location>
    <ligand>
        <name>Mg(2+)</name>
        <dbReference type="ChEBI" id="CHEBI:18420"/>
    </ligand>
</feature>
<dbReference type="Proteomes" id="UP000694425">
    <property type="component" value="Unplaced"/>
</dbReference>
<evidence type="ECO:0000313" key="6">
    <source>
        <dbReference type="Ensembl" id="ENSNVIP00000027874.1"/>
    </source>
</evidence>
<keyword evidence="4" id="KW-0479">Metal-binding</keyword>
<reference evidence="6" key="1">
    <citation type="submission" date="2025-08" db="UniProtKB">
        <authorList>
            <consortium name="Ensembl"/>
        </authorList>
    </citation>
    <scope>IDENTIFICATION</scope>
</reference>
<dbReference type="GeneTree" id="ENSGT00940000173145"/>
<keyword evidence="5" id="KW-1133">Transmembrane helix</keyword>
<protein>
    <submittedName>
        <fullName evidence="6">Uncharacterized protein</fullName>
    </submittedName>
</protein>
<dbReference type="SUPFAM" id="SSF52540">
    <property type="entry name" value="P-loop containing nucleoside triphosphate hydrolases"/>
    <property type="match status" value="1"/>
</dbReference>
<keyword evidence="2 3" id="KW-0342">GTP-binding</keyword>
<evidence type="ECO:0000256" key="3">
    <source>
        <dbReference type="PIRSR" id="PIRSR606689-1"/>
    </source>
</evidence>
<dbReference type="PANTHER" id="PTHR11711">
    <property type="entry name" value="ADP RIBOSYLATION FACTOR-RELATED"/>
    <property type="match status" value="1"/>
</dbReference>
<evidence type="ECO:0000256" key="5">
    <source>
        <dbReference type="SAM" id="Phobius"/>
    </source>
</evidence>
<keyword evidence="7" id="KW-1185">Reference proteome</keyword>
<dbReference type="InterPro" id="IPR006689">
    <property type="entry name" value="Small_GTPase_ARF/SAR"/>
</dbReference>
<dbReference type="GO" id="GO:0005525">
    <property type="term" value="F:GTP binding"/>
    <property type="evidence" value="ECO:0007669"/>
    <property type="project" value="UniProtKB-KW"/>
</dbReference>
<name>A0A8C7BVE0_NEOVI</name>
<dbReference type="GO" id="GO:0003924">
    <property type="term" value="F:GTPase activity"/>
    <property type="evidence" value="ECO:0007669"/>
    <property type="project" value="InterPro"/>
</dbReference>
<keyword evidence="5" id="KW-0472">Membrane</keyword>
<feature type="binding site" evidence="3">
    <location>
        <position position="70"/>
    </location>
    <ligand>
        <name>GTP</name>
        <dbReference type="ChEBI" id="CHEBI:37565"/>
    </ligand>
</feature>
<keyword evidence="5" id="KW-0812">Transmembrane</keyword>